<dbReference type="AlphaFoldDB" id="A0A6C0BMS3"/>
<name>A0A6C0BMS3_9ZZZZ</name>
<proteinExistence type="predicted"/>
<organism evidence="1">
    <name type="scientific">viral metagenome</name>
    <dbReference type="NCBI Taxonomy" id="1070528"/>
    <lineage>
        <taxon>unclassified sequences</taxon>
        <taxon>metagenomes</taxon>
        <taxon>organismal metagenomes</taxon>
    </lineage>
</organism>
<dbReference type="EMBL" id="MN739195">
    <property type="protein sequence ID" value="QHS93041.1"/>
    <property type="molecule type" value="Genomic_DNA"/>
</dbReference>
<protein>
    <submittedName>
        <fullName evidence="1">Uncharacterized protein</fullName>
    </submittedName>
</protein>
<reference evidence="1" key="1">
    <citation type="journal article" date="2020" name="Nature">
        <title>Giant virus diversity and host interactions through global metagenomics.</title>
        <authorList>
            <person name="Schulz F."/>
            <person name="Roux S."/>
            <person name="Paez-Espino D."/>
            <person name="Jungbluth S."/>
            <person name="Walsh D.A."/>
            <person name="Denef V.J."/>
            <person name="McMahon K.D."/>
            <person name="Konstantinidis K.T."/>
            <person name="Eloe-Fadrosh E.A."/>
            <person name="Kyrpides N.C."/>
            <person name="Woyke T."/>
        </authorList>
    </citation>
    <scope>NUCLEOTIDE SEQUENCE</scope>
    <source>
        <strain evidence="1">GVMAG-M-3300017651-5</strain>
    </source>
</reference>
<sequence length="35" mass="4143">MYYGSIRDVVNPLIVYLLNVEYYLNHCVFTINSTD</sequence>
<accession>A0A6C0BMS3</accession>
<evidence type="ECO:0000313" key="1">
    <source>
        <dbReference type="EMBL" id="QHS93041.1"/>
    </source>
</evidence>